<keyword evidence="3 11" id="KW-0645">Protease</keyword>
<name>A0A0L0HUM3_SPIPD</name>
<dbReference type="PANTHER" id="PTHR24006:SF888">
    <property type="entry name" value="UBIQUITIN CARBOXYL-TERMINAL HYDROLASE 30"/>
    <property type="match status" value="1"/>
</dbReference>
<dbReference type="STRING" id="645134.A0A0L0HUM3"/>
<feature type="region of interest" description="Disordered" evidence="12">
    <location>
        <begin position="92"/>
        <end position="112"/>
    </location>
</feature>
<reference evidence="15 16" key="1">
    <citation type="submission" date="2009-08" db="EMBL/GenBank/DDBJ databases">
        <title>The Genome Sequence of Spizellomyces punctatus strain DAOM BR117.</title>
        <authorList>
            <consortium name="The Broad Institute Genome Sequencing Platform"/>
            <person name="Russ C."/>
            <person name="Cuomo C."/>
            <person name="Shea T."/>
            <person name="Young S.K."/>
            <person name="Zeng Q."/>
            <person name="Koehrsen M."/>
            <person name="Haas B."/>
            <person name="Borodovsky M."/>
            <person name="Guigo R."/>
            <person name="Alvarado L."/>
            <person name="Berlin A."/>
            <person name="Bochicchio J."/>
            <person name="Borenstein D."/>
            <person name="Chapman S."/>
            <person name="Chen Z."/>
            <person name="Engels R."/>
            <person name="Freedman E."/>
            <person name="Gellesch M."/>
            <person name="Goldberg J."/>
            <person name="Griggs A."/>
            <person name="Gujja S."/>
            <person name="Heiman D."/>
            <person name="Hepburn T."/>
            <person name="Howarth C."/>
            <person name="Jen D."/>
            <person name="Larson L."/>
            <person name="Lewis B."/>
            <person name="Mehta T."/>
            <person name="Park D."/>
            <person name="Pearson M."/>
            <person name="Roberts A."/>
            <person name="Saif S."/>
            <person name="Shenoy N."/>
            <person name="Sisk P."/>
            <person name="Stolte C."/>
            <person name="Sykes S."/>
            <person name="Thomson T."/>
            <person name="Walk T."/>
            <person name="White J."/>
            <person name="Yandava C."/>
            <person name="Burger G."/>
            <person name="Gray M.W."/>
            <person name="Holland P.W.H."/>
            <person name="King N."/>
            <person name="Lang F.B.F."/>
            <person name="Roger A.J."/>
            <person name="Ruiz-Trillo I."/>
            <person name="Lander E."/>
            <person name="Nusbaum C."/>
        </authorList>
    </citation>
    <scope>NUCLEOTIDE SEQUENCE [LARGE SCALE GENOMIC DNA]</scope>
    <source>
        <strain evidence="15 16">DAOM BR117</strain>
    </source>
</reference>
<feature type="compositionally biased region" description="Polar residues" evidence="12">
    <location>
        <begin position="617"/>
        <end position="645"/>
    </location>
</feature>
<evidence type="ECO:0000256" key="2">
    <source>
        <dbReference type="ARBA" id="ARBA00009085"/>
    </source>
</evidence>
<evidence type="ECO:0000256" key="11">
    <source>
        <dbReference type="RuleBase" id="RU366025"/>
    </source>
</evidence>
<feature type="compositionally biased region" description="Acidic residues" evidence="12">
    <location>
        <begin position="648"/>
        <end position="662"/>
    </location>
</feature>
<evidence type="ECO:0000313" key="16">
    <source>
        <dbReference type="Proteomes" id="UP000053201"/>
    </source>
</evidence>
<feature type="domain" description="USP" evidence="13">
    <location>
        <begin position="222"/>
        <end position="882"/>
    </location>
</feature>
<dbReference type="eggNOG" id="KOG1873">
    <property type="taxonomic scope" value="Eukaryota"/>
</dbReference>
<evidence type="ECO:0000256" key="7">
    <source>
        <dbReference type="ARBA" id="ARBA00022801"/>
    </source>
</evidence>
<keyword evidence="6 11" id="KW-0833">Ubl conjugation pathway</keyword>
<dbReference type="Gene3D" id="3.30.40.10">
    <property type="entry name" value="Zinc/RING finger domain, C3HC4 (zinc finger)"/>
    <property type="match status" value="1"/>
</dbReference>
<keyword evidence="8 11" id="KW-0788">Thiol protease</keyword>
<dbReference type="PANTHER" id="PTHR24006">
    <property type="entry name" value="UBIQUITIN CARBOXYL-TERMINAL HYDROLASE"/>
    <property type="match status" value="1"/>
</dbReference>
<dbReference type="OMA" id="AVGQWVY"/>
<sequence>MTKKAKAKKAKRGKKTGTPRRTPSTSATDVTDGISLEVENENEQETGANAPKKCPHLKTAVRITRLSRQLPSTLAKGAYCMTCRREQQRAANQQKNKAVVNSAEDAQTSSAPATPLHADATALWLCLKCGEVNCGRNDNAHAVAHYDREQHDIAIHTQTLECWCYACDTEVNGTSTHNLLVIESKKMVETILKPKQTIKDIVGKEPSAASGKKKRKAIISAPGLTNLGNTCFFNSVMQCINSTKLLQVQLQAAISESRLVKGPFTGALVRFLASMNAQFASGGGTVNPRDLFGALSNTWRIYRMYGQQDSHELLRRLLDGVREEQLQKGEDNKPLPGQRTFVDRVFGGKLCQLIVCDACKNVSYSFEEYMDLSLPILQDGIKQSKGFFSAFSRRRVKSPAPASSEDIATDVLNSIIDKVVAGISDLSLQNMASRSPYAKDPTRLQLIDTLLRPLSTEREGEPVEKPVTLRRCLVEFMAVETLDGDSAYSCDHCYKLKYGVSPGDAKDKDEADPKTESESSGRRSSHLDTDEARQSLGNESSSLSEETSDTSKDTLPAEGPATASSMTLPIVHGTSASHTPSQSAPVKAEPHEFPLQETDGSGLLEAEPVNPLKERSLSSVGTMTSSRGPDTRLPSTNSSIATLNQIALEEEDVDDIGSDEDTAEGRSSDGSPVSDQEADGLNLSVLDNFGNTMRPDGDRSSDISQTPEPIAVVEYPSTKPARPPVRSRAYKRYLLHSVPDVLVMHLKRFQQVGFGGRTRKVEDPVAFEEYLDLSPFMAPDEVEEAVQGSDTQPMGRRDGGRYRLNGVVVHGGGLFSGHYIAYVRIGTSTNTLDSIAVKDEANTVDLDEEAVEWVYCSDTHVRPSSWEEVARCQAYILFYERVQEIVGR</sequence>
<accession>A0A0L0HUM3</accession>
<evidence type="ECO:0000259" key="13">
    <source>
        <dbReference type="PROSITE" id="PS50235"/>
    </source>
</evidence>
<evidence type="ECO:0000256" key="10">
    <source>
        <dbReference type="PROSITE-ProRule" id="PRU00502"/>
    </source>
</evidence>
<dbReference type="InterPro" id="IPR013083">
    <property type="entry name" value="Znf_RING/FYVE/PHD"/>
</dbReference>
<dbReference type="AlphaFoldDB" id="A0A0L0HUM3"/>
<dbReference type="SUPFAM" id="SSF54001">
    <property type="entry name" value="Cysteine proteinases"/>
    <property type="match status" value="1"/>
</dbReference>
<dbReference type="EC" id="3.4.19.12" evidence="11"/>
<feature type="compositionally biased region" description="Basic and acidic residues" evidence="12">
    <location>
        <begin position="504"/>
        <end position="533"/>
    </location>
</feature>
<dbReference type="SUPFAM" id="SSF57850">
    <property type="entry name" value="RING/U-box"/>
    <property type="match status" value="1"/>
</dbReference>
<dbReference type="EMBL" id="KQ257450">
    <property type="protein sequence ID" value="KND04575.1"/>
    <property type="molecule type" value="Genomic_DNA"/>
</dbReference>
<dbReference type="FunCoup" id="A0A0L0HUM3">
    <property type="interactions" value="43"/>
</dbReference>
<keyword evidence="5 10" id="KW-0863">Zinc-finger</keyword>
<dbReference type="InterPro" id="IPR028889">
    <property type="entry name" value="USP"/>
</dbReference>
<dbReference type="GO" id="GO:0006508">
    <property type="term" value="P:proteolysis"/>
    <property type="evidence" value="ECO:0007669"/>
    <property type="project" value="UniProtKB-KW"/>
</dbReference>
<protein>
    <recommendedName>
        <fullName evidence="11">Ubiquitin carboxyl-terminal hydrolase</fullName>
        <ecNumber evidence="11">3.4.19.12</ecNumber>
    </recommendedName>
</protein>
<evidence type="ECO:0000256" key="9">
    <source>
        <dbReference type="ARBA" id="ARBA00022833"/>
    </source>
</evidence>
<dbReference type="InParanoid" id="A0A0L0HUM3"/>
<feature type="compositionally biased region" description="Low complexity" evidence="12">
    <location>
        <begin position="535"/>
        <end position="545"/>
    </location>
</feature>
<dbReference type="PROSITE" id="PS50271">
    <property type="entry name" value="ZF_UBP"/>
    <property type="match status" value="1"/>
</dbReference>
<dbReference type="InterPro" id="IPR018200">
    <property type="entry name" value="USP_CS"/>
</dbReference>
<evidence type="ECO:0000256" key="6">
    <source>
        <dbReference type="ARBA" id="ARBA00022786"/>
    </source>
</evidence>
<dbReference type="InterPro" id="IPR050164">
    <property type="entry name" value="Peptidase_C19"/>
</dbReference>
<dbReference type="Pfam" id="PF00443">
    <property type="entry name" value="UCH"/>
    <property type="match status" value="1"/>
</dbReference>
<feature type="compositionally biased region" description="Basic residues" evidence="12">
    <location>
        <begin position="1"/>
        <end position="18"/>
    </location>
</feature>
<evidence type="ECO:0000256" key="3">
    <source>
        <dbReference type="ARBA" id="ARBA00022670"/>
    </source>
</evidence>
<dbReference type="GO" id="GO:0005829">
    <property type="term" value="C:cytosol"/>
    <property type="evidence" value="ECO:0007669"/>
    <property type="project" value="TreeGrafter"/>
</dbReference>
<dbReference type="GO" id="GO:0016579">
    <property type="term" value="P:protein deubiquitination"/>
    <property type="evidence" value="ECO:0007669"/>
    <property type="project" value="InterPro"/>
</dbReference>
<dbReference type="Gene3D" id="3.90.70.10">
    <property type="entry name" value="Cysteine proteinases"/>
    <property type="match status" value="2"/>
</dbReference>
<comment type="catalytic activity">
    <reaction evidence="1 11">
        <text>Thiol-dependent hydrolysis of ester, thioester, amide, peptide and isopeptide bonds formed by the C-terminal Gly of ubiquitin (a 76-residue protein attached to proteins as an intracellular targeting signal).</text>
        <dbReference type="EC" id="3.4.19.12"/>
    </reaction>
</comment>
<feature type="domain" description="UBP-type" evidence="14">
    <location>
        <begin position="52"/>
        <end position="194"/>
    </location>
</feature>
<dbReference type="Proteomes" id="UP000053201">
    <property type="component" value="Unassembled WGS sequence"/>
</dbReference>
<dbReference type="GO" id="GO:0005634">
    <property type="term" value="C:nucleus"/>
    <property type="evidence" value="ECO:0007669"/>
    <property type="project" value="TreeGrafter"/>
</dbReference>
<dbReference type="InterPro" id="IPR001607">
    <property type="entry name" value="Znf_UBP"/>
</dbReference>
<keyword evidence="16" id="KW-1185">Reference proteome</keyword>
<evidence type="ECO:0000256" key="8">
    <source>
        <dbReference type="ARBA" id="ARBA00022807"/>
    </source>
</evidence>
<dbReference type="SMART" id="SM00290">
    <property type="entry name" value="ZnF_UBP"/>
    <property type="match status" value="1"/>
</dbReference>
<dbReference type="RefSeq" id="XP_016612614.1">
    <property type="nucleotide sequence ID" value="XM_016748624.1"/>
</dbReference>
<gene>
    <name evidence="15" type="ORF">SPPG_00296</name>
</gene>
<dbReference type="InterPro" id="IPR038765">
    <property type="entry name" value="Papain-like_cys_pep_sf"/>
</dbReference>
<feature type="region of interest" description="Disordered" evidence="12">
    <location>
        <begin position="1"/>
        <end position="52"/>
    </location>
</feature>
<dbReference type="GeneID" id="27684032"/>
<dbReference type="OrthoDB" id="420187at2759"/>
<dbReference type="VEuPathDB" id="FungiDB:SPPG_00296"/>
<organism evidence="15 16">
    <name type="scientific">Spizellomyces punctatus (strain DAOM BR117)</name>
    <dbReference type="NCBI Taxonomy" id="645134"/>
    <lineage>
        <taxon>Eukaryota</taxon>
        <taxon>Fungi</taxon>
        <taxon>Fungi incertae sedis</taxon>
        <taxon>Chytridiomycota</taxon>
        <taxon>Chytridiomycota incertae sedis</taxon>
        <taxon>Chytridiomycetes</taxon>
        <taxon>Spizellomycetales</taxon>
        <taxon>Spizellomycetaceae</taxon>
        <taxon>Spizellomyces</taxon>
    </lineage>
</organism>
<dbReference type="PROSITE" id="PS00973">
    <property type="entry name" value="USP_2"/>
    <property type="match status" value="1"/>
</dbReference>
<feature type="compositionally biased region" description="Polar residues" evidence="12">
    <location>
        <begin position="574"/>
        <end position="584"/>
    </location>
</feature>
<evidence type="ECO:0000313" key="15">
    <source>
        <dbReference type="EMBL" id="KND04575.1"/>
    </source>
</evidence>
<evidence type="ECO:0000256" key="1">
    <source>
        <dbReference type="ARBA" id="ARBA00000707"/>
    </source>
</evidence>
<comment type="similarity">
    <text evidence="2 11">Belongs to the peptidase C19 family.</text>
</comment>
<evidence type="ECO:0000256" key="4">
    <source>
        <dbReference type="ARBA" id="ARBA00022723"/>
    </source>
</evidence>
<dbReference type="GO" id="GO:0008270">
    <property type="term" value="F:zinc ion binding"/>
    <property type="evidence" value="ECO:0007669"/>
    <property type="project" value="UniProtKB-KW"/>
</dbReference>
<proteinExistence type="inferred from homology"/>
<feature type="region of interest" description="Disordered" evidence="12">
    <location>
        <begin position="501"/>
        <end position="680"/>
    </location>
</feature>
<evidence type="ECO:0000259" key="14">
    <source>
        <dbReference type="PROSITE" id="PS50271"/>
    </source>
</evidence>
<keyword evidence="9" id="KW-0862">Zinc</keyword>
<keyword evidence="7 11" id="KW-0378">Hydrolase</keyword>
<dbReference type="InterPro" id="IPR001394">
    <property type="entry name" value="Peptidase_C19_UCH"/>
</dbReference>
<dbReference type="PROSITE" id="PS00972">
    <property type="entry name" value="USP_1"/>
    <property type="match status" value="1"/>
</dbReference>
<evidence type="ECO:0000256" key="5">
    <source>
        <dbReference type="ARBA" id="ARBA00022771"/>
    </source>
</evidence>
<evidence type="ECO:0000256" key="12">
    <source>
        <dbReference type="SAM" id="MobiDB-lite"/>
    </source>
</evidence>
<keyword evidence="4" id="KW-0479">Metal-binding</keyword>
<dbReference type="GO" id="GO:0004843">
    <property type="term" value="F:cysteine-type deubiquitinase activity"/>
    <property type="evidence" value="ECO:0007669"/>
    <property type="project" value="UniProtKB-UniRule"/>
</dbReference>
<dbReference type="Pfam" id="PF02148">
    <property type="entry name" value="zf-UBP"/>
    <property type="match status" value="1"/>
</dbReference>
<dbReference type="PROSITE" id="PS50235">
    <property type="entry name" value="USP_3"/>
    <property type="match status" value="1"/>
</dbReference>